<reference evidence="3 4" key="1">
    <citation type="submission" date="2024-08" db="EMBL/GenBank/DDBJ databases">
        <authorList>
            <person name="Lu H."/>
        </authorList>
    </citation>
    <scope>NUCLEOTIDE SEQUENCE [LARGE SCALE GENOMIC DNA]</scope>
    <source>
        <strain evidence="3 4">BYS78W</strain>
    </source>
</reference>
<gene>
    <name evidence="3" type="ORF">ACG04R_27500</name>
</gene>
<dbReference type="NCBIfam" id="TIGR02595">
    <property type="entry name" value="PEP_CTERM"/>
    <property type="match status" value="1"/>
</dbReference>
<dbReference type="InterPro" id="IPR013424">
    <property type="entry name" value="Ice-binding_C"/>
</dbReference>
<name>A0ABW7HL71_9BURK</name>
<evidence type="ECO:0000256" key="1">
    <source>
        <dbReference type="SAM" id="SignalP"/>
    </source>
</evidence>
<evidence type="ECO:0000259" key="2">
    <source>
        <dbReference type="Pfam" id="PF07589"/>
    </source>
</evidence>
<sequence length="186" mass="18709">MKTFKTLAVIAAAWLGSTAALAATVPVGTVITGQVSGASTTLVGLDDGSNVTKLSDGFGDVEFLTGDFAVGLDFLSSGLLQVWNNSGDTGLPGSYMFTFSFAGLSPSLSSFVGLDLSGINGGDVSLNLIDDHSISLTLNNLSFTDSFGSFTAQLGAAAAVPEPGTLALLGAGLGALALRRNRRVAA</sequence>
<proteinExistence type="predicted"/>
<dbReference type="RefSeq" id="WP_394417660.1">
    <property type="nucleotide sequence ID" value="NZ_JBIGIC010000023.1"/>
</dbReference>
<organism evidence="3 4">
    <name type="scientific">Pelomonas candidula</name>
    <dbReference type="NCBI Taxonomy" id="3299025"/>
    <lineage>
        <taxon>Bacteria</taxon>
        <taxon>Pseudomonadati</taxon>
        <taxon>Pseudomonadota</taxon>
        <taxon>Betaproteobacteria</taxon>
        <taxon>Burkholderiales</taxon>
        <taxon>Sphaerotilaceae</taxon>
        <taxon>Roseateles</taxon>
    </lineage>
</organism>
<evidence type="ECO:0000313" key="4">
    <source>
        <dbReference type="Proteomes" id="UP001606134"/>
    </source>
</evidence>
<feature type="signal peptide" evidence="1">
    <location>
        <begin position="1"/>
        <end position="22"/>
    </location>
</feature>
<dbReference type="Proteomes" id="UP001606134">
    <property type="component" value="Unassembled WGS sequence"/>
</dbReference>
<dbReference type="EMBL" id="JBIGIC010000023">
    <property type="protein sequence ID" value="MFG6490441.1"/>
    <property type="molecule type" value="Genomic_DNA"/>
</dbReference>
<accession>A0ABW7HL71</accession>
<feature type="chain" id="PRO_5046559636" evidence="1">
    <location>
        <begin position="23"/>
        <end position="186"/>
    </location>
</feature>
<evidence type="ECO:0000313" key="3">
    <source>
        <dbReference type="EMBL" id="MFG6490441.1"/>
    </source>
</evidence>
<keyword evidence="1" id="KW-0732">Signal</keyword>
<keyword evidence="4" id="KW-1185">Reference proteome</keyword>
<dbReference type="Pfam" id="PF07589">
    <property type="entry name" value="PEP-CTERM"/>
    <property type="match status" value="1"/>
</dbReference>
<feature type="domain" description="Ice-binding protein C-terminal" evidence="2">
    <location>
        <begin position="159"/>
        <end position="182"/>
    </location>
</feature>
<comment type="caution">
    <text evidence="3">The sequence shown here is derived from an EMBL/GenBank/DDBJ whole genome shotgun (WGS) entry which is preliminary data.</text>
</comment>
<protein>
    <submittedName>
        <fullName evidence="3">PEP-CTERM sorting domain-containing protein</fullName>
    </submittedName>
</protein>